<evidence type="ECO:0000256" key="4">
    <source>
        <dbReference type="ARBA" id="ARBA00022989"/>
    </source>
</evidence>
<dbReference type="PANTHER" id="PTHR22750">
    <property type="entry name" value="G-PROTEIN COUPLED RECEPTOR"/>
    <property type="match status" value="1"/>
</dbReference>
<feature type="transmembrane region" description="Helical" evidence="6">
    <location>
        <begin position="259"/>
        <end position="281"/>
    </location>
</feature>
<feature type="transmembrane region" description="Helical" evidence="6">
    <location>
        <begin position="60"/>
        <end position="85"/>
    </location>
</feature>
<evidence type="ECO:0000256" key="6">
    <source>
        <dbReference type="SAM" id="Phobius"/>
    </source>
</evidence>
<name>A0A8W8J683_MAGGI</name>
<keyword evidence="3 6" id="KW-0812">Transmembrane</keyword>
<evidence type="ECO:0000259" key="7">
    <source>
        <dbReference type="PROSITE" id="PS50262"/>
    </source>
</evidence>
<dbReference type="GO" id="GO:0004930">
    <property type="term" value="F:G protein-coupled receptor activity"/>
    <property type="evidence" value="ECO:0007669"/>
    <property type="project" value="InterPro"/>
</dbReference>
<dbReference type="InterPro" id="IPR017452">
    <property type="entry name" value="GPCR_Rhodpsn_7TM"/>
</dbReference>
<dbReference type="EnsemblMetazoa" id="G17231.1">
    <property type="protein sequence ID" value="G17231.1:cds"/>
    <property type="gene ID" value="G17231"/>
</dbReference>
<feature type="transmembrane region" description="Helical" evidence="6">
    <location>
        <begin position="97"/>
        <end position="115"/>
    </location>
</feature>
<evidence type="ECO:0000313" key="8">
    <source>
        <dbReference type="EnsemblMetazoa" id="G17231.1:cds"/>
    </source>
</evidence>
<dbReference type="Pfam" id="PF00001">
    <property type="entry name" value="7tm_1"/>
    <property type="match status" value="1"/>
</dbReference>
<dbReference type="SUPFAM" id="SSF81321">
    <property type="entry name" value="Family A G protein-coupled receptor-like"/>
    <property type="match status" value="1"/>
</dbReference>
<dbReference type="Proteomes" id="UP000005408">
    <property type="component" value="Unassembled WGS sequence"/>
</dbReference>
<feature type="transmembrane region" description="Helical" evidence="6">
    <location>
        <begin position="29"/>
        <end position="48"/>
    </location>
</feature>
<evidence type="ECO:0000256" key="3">
    <source>
        <dbReference type="ARBA" id="ARBA00022692"/>
    </source>
</evidence>
<dbReference type="Gene3D" id="1.20.1070.10">
    <property type="entry name" value="Rhodopsin 7-helix transmembrane proteins"/>
    <property type="match status" value="1"/>
</dbReference>
<keyword evidence="2" id="KW-1003">Cell membrane</keyword>
<dbReference type="GO" id="GO:0005886">
    <property type="term" value="C:plasma membrane"/>
    <property type="evidence" value="ECO:0007669"/>
    <property type="project" value="UniProtKB-SubCell"/>
</dbReference>
<feature type="transmembrane region" description="Helical" evidence="6">
    <location>
        <begin position="173"/>
        <end position="197"/>
    </location>
</feature>
<feature type="domain" description="G-protein coupled receptors family 1 profile" evidence="7">
    <location>
        <begin position="40"/>
        <end position="279"/>
    </location>
</feature>
<keyword evidence="9" id="KW-1185">Reference proteome</keyword>
<evidence type="ECO:0000256" key="1">
    <source>
        <dbReference type="ARBA" id="ARBA00004651"/>
    </source>
</evidence>
<evidence type="ECO:0000256" key="5">
    <source>
        <dbReference type="ARBA" id="ARBA00023136"/>
    </source>
</evidence>
<dbReference type="AlphaFoldDB" id="A0A8W8J683"/>
<protein>
    <recommendedName>
        <fullName evidence="7">G-protein coupled receptors family 1 profile domain-containing protein</fullName>
    </recommendedName>
</protein>
<dbReference type="PROSITE" id="PS50262">
    <property type="entry name" value="G_PROTEIN_RECEP_F1_2"/>
    <property type="match status" value="1"/>
</dbReference>
<keyword evidence="5 6" id="KW-0472">Membrane</keyword>
<reference evidence="8" key="1">
    <citation type="submission" date="2022-08" db="UniProtKB">
        <authorList>
            <consortium name="EnsemblMetazoa"/>
        </authorList>
    </citation>
    <scope>IDENTIFICATION</scope>
    <source>
        <strain evidence="8">05x7-T-G4-1.051#20</strain>
    </source>
</reference>
<organism evidence="8 9">
    <name type="scientific">Magallana gigas</name>
    <name type="common">Pacific oyster</name>
    <name type="synonym">Crassostrea gigas</name>
    <dbReference type="NCBI Taxonomy" id="29159"/>
    <lineage>
        <taxon>Eukaryota</taxon>
        <taxon>Metazoa</taxon>
        <taxon>Spiralia</taxon>
        <taxon>Lophotrochozoa</taxon>
        <taxon>Mollusca</taxon>
        <taxon>Bivalvia</taxon>
        <taxon>Autobranchia</taxon>
        <taxon>Pteriomorphia</taxon>
        <taxon>Ostreida</taxon>
        <taxon>Ostreoidea</taxon>
        <taxon>Ostreidae</taxon>
        <taxon>Magallana</taxon>
    </lineage>
</organism>
<evidence type="ECO:0000256" key="2">
    <source>
        <dbReference type="ARBA" id="ARBA00022475"/>
    </source>
</evidence>
<dbReference type="PRINTS" id="PR00237">
    <property type="entry name" value="GPCRRHODOPSN"/>
</dbReference>
<feature type="transmembrane region" description="Helical" evidence="6">
    <location>
        <begin position="127"/>
        <end position="153"/>
    </location>
</feature>
<comment type="subcellular location">
    <subcellularLocation>
        <location evidence="1">Cell membrane</location>
        <topology evidence="1">Multi-pass membrane protein</topology>
    </subcellularLocation>
</comment>
<dbReference type="CDD" id="cd00637">
    <property type="entry name" value="7tm_classA_rhodopsin-like"/>
    <property type="match status" value="1"/>
</dbReference>
<evidence type="ECO:0000313" key="9">
    <source>
        <dbReference type="Proteomes" id="UP000005408"/>
    </source>
</evidence>
<accession>A0A8W8J683</accession>
<feature type="transmembrane region" description="Helical" evidence="6">
    <location>
        <begin position="218"/>
        <end position="239"/>
    </location>
</feature>
<keyword evidence="4 6" id="KW-1133">Transmembrane helix</keyword>
<dbReference type="InterPro" id="IPR000276">
    <property type="entry name" value="GPCR_Rhodpsn"/>
</dbReference>
<sequence>MNSSSGSENNSSELNDAGTMSLHGKFGTIYSVVGTLIVIVNVIGIALFHSSKTIVKNLQVYITSLMVCDLLIGVSLLVGPFVFWIFNSHIVVDQSTLFIRTMLLVSLLHTAGLSVDRLISVKLPNFYTFRVTSSVCMVVCFCIWILLAVYHILMTVHTKNVPMSGKFDMNTYGLFLIFYLSCLFVYLISSKSIISCAREHLKRTKTNAPSQEQKIANTFRLSIVITTASGFLYILYLPAQIFGALTFLDPFGEMRVTRFFMTIAYPLLTLESLLNPLMYLLRFQETRHLIKRVFCPFTFVSVVSNNTSNTGV</sequence>
<proteinExistence type="predicted"/>